<dbReference type="Gene3D" id="3.40.50.10780">
    <property type="entry name" value="Dipeptide transport protein"/>
    <property type="match status" value="1"/>
</dbReference>
<evidence type="ECO:0000313" key="2">
    <source>
        <dbReference type="EMBL" id="QJR37541.1"/>
    </source>
</evidence>
<feature type="signal peptide" evidence="1">
    <location>
        <begin position="1"/>
        <end position="29"/>
    </location>
</feature>
<keyword evidence="3" id="KW-1185">Reference proteome</keyword>
<dbReference type="Gene3D" id="3.30.1360.130">
    <property type="entry name" value="Dipeptide transport protein"/>
    <property type="match status" value="1"/>
</dbReference>
<dbReference type="Pfam" id="PF04951">
    <property type="entry name" value="Peptidase_M55"/>
    <property type="match status" value="1"/>
</dbReference>
<dbReference type="InterPro" id="IPR036177">
    <property type="entry name" value="Peptidase_M55_sf"/>
</dbReference>
<dbReference type="EMBL" id="CP053085">
    <property type="protein sequence ID" value="QJR37541.1"/>
    <property type="molecule type" value="Genomic_DNA"/>
</dbReference>
<dbReference type="RefSeq" id="WP_171226976.1">
    <property type="nucleotide sequence ID" value="NZ_CP053085.1"/>
</dbReference>
<gene>
    <name evidence="2" type="ORF">HKW67_19485</name>
</gene>
<reference evidence="2 3" key="1">
    <citation type="submission" date="2020-05" db="EMBL/GenBank/DDBJ databases">
        <title>Complete genome sequence of Gemmatimonas greenlandica TET16.</title>
        <authorList>
            <person name="Zeng Y."/>
        </authorList>
    </citation>
    <scope>NUCLEOTIDE SEQUENCE [LARGE SCALE GENOMIC DNA]</scope>
    <source>
        <strain evidence="2 3">TET16</strain>
    </source>
</reference>
<proteinExistence type="predicted"/>
<dbReference type="KEGG" id="ggr:HKW67_19485"/>
<dbReference type="SUPFAM" id="SSF63992">
    <property type="entry name" value="Dipeptide transport protein"/>
    <property type="match status" value="1"/>
</dbReference>
<organism evidence="2 3">
    <name type="scientific">Gemmatimonas groenlandica</name>
    <dbReference type="NCBI Taxonomy" id="2732249"/>
    <lineage>
        <taxon>Bacteria</taxon>
        <taxon>Pseudomonadati</taxon>
        <taxon>Gemmatimonadota</taxon>
        <taxon>Gemmatimonadia</taxon>
        <taxon>Gemmatimonadales</taxon>
        <taxon>Gemmatimonadaceae</taxon>
        <taxon>Gemmatimonas</taxon>
    </lineage>
</organism>
<evidence type="ECO:0000256" key="1">
    <source>
        <dbReference type="SAM" id="SignalP"/>
    </source>
</evidence>
<accession>A0A6M4IZ88</accession>
<dbReference type="AlphaFoldDB" id="A0A6M4IZ88"/>
<protein>
    <submittedName>
        <fullName evidence="2">M55 family metallopeptidase</fullName>
    </submittedName>
</protein>
<keyword evidence="1" id="KW-0732">Signal</keyword>
<dbReference type="InterPro" id="IPR027476">
    <property type="entry name" value="DppA_N"/>
</dbReference>
<dbReference type="InterPro" id="IPR007035">
    <property type="entry name" value="Peptidase_M55"/>
</dbReference>
<evidence type="ECO:0000313" key="3">
    <source>
        <dbReference type="Proteomes" id="UP000500938"/>
    </source>
</evidence>
<name>A0A6M4IZ88_9BACT</name>
<sequence length="297" mass="30663">MLTSRFSSRLRAALTSLALVALAGTPALAQPRSQSRPLKVFVSVDMEGLAGVVSGSDVGGTSGDYQYFRKIMAQEASAAVAGAWSAGATEVVVRDSHGAKQNMLPGDLDPRAKLLRGASAGPKNMMEGLDSTFAAVVFIGYHARAGTPNAILAHTSNGNVVDFSINGRSLPEGGYNALVAGLYGVPVVFVAGDGAVVRQLRELLGNVDGVAVKEAIGGAINGMSPTAAQDAIRLGVERAVRARATYRPFAMTPPYAMVLKVAKDGKTFDGASSSAKGEYTFTSPDLLAVLSAFNALK</sequence>
<feature type="chain" id="PRO_5027055918" evidence="1">
    <location>
        <begin position="30"/>
        <end position="297"/>
    </location>
</feature>
<dbReference type="Proteomes" id="UP000500938">
    <property type="component" value="Chromosome"/>
</dbReference>